<evidence type="ECO:0008006" key="4">
    <source>
        <dbReference type="Google" id="ProtNLM"/>
    </source>
</evidence>
<feature type="compositionally biased region" description="Acidic residues" evidence="1">
    <location>
        <begin position="68"/>
        <end position="80"/>
    </location>
</feature>
<evidence type="ECO:0000313" key="2">
    <source>
        <dbReference type="EMBL" id="CDF80562.1"/>
    </source>
</evidence>
<gene>
    <name evidence="2" type="ORF">BN863_28500</name>
</gene>
<proteinExistence type="predicted"/>
<name>T2KNW6_FORAG</name>
<sequence length="96" mass="10340">MLDIAIQEYGSINEMLDLAVANGLSISSVISTGTVLQIPGLEASEPSIQNYYKHKQLKPATSTNLETTDTEGGGDTDPTEFEGIGYMAIENDFIVR</sequence>
<protein>
    <recommendedName>
        <fullName evidence="4">LysM domain-containing protein</fullName>
    </recommendedName>
</protein>
<feature type="region of interest" description="Disordered" evidence="1">
    <location>
        <begin position="59"/>
        <end position="81"/>
    </location>
</feature>
<evidence type="ECO:0000256" key="1">
    <source>
        <dbReference type="SAM" id="MobiDB-lite"/>
    </source>
</evidence>
<dbReference type="EMBL" id="HG315671">
    <property type="protein sequence ID" value="CDF80562.1"/>
    <property type="molecule type" value="Genomic_DNA"/>
</dbReference>
<keyword evidence="3" id="KW-1185">Reference proteome</keyword>
<dbReference type="AlphaFoldDB" id="T2KNW6"/>
<dbReference type="eggNOG" id="ENOG5033C61">
    <property type="taxonomic scope" value="Bacteria"/>
</dbReference>
<dbReference type="Proteomes" id="UP000016160">
    <property type="component" value="Chromosome"/>
</dbReference>
<dbReference type="HOGENOM" id="CLU_178314_0_0_10"/>
<dbReference type="PATRIC" id="fig|1347342.6.peg.2869"/>
<organism evidence="2 3">
    <name type="scientific">Formosa agariphila (strain DSM 15362 / KCTC 12365 / LMG 23005 / KMM 3901 / M-2Alg 35-1)</name>
    <dbReference type="NCBI Taxonomy" id="1347342"/>
    <lineage>
        <taxon>Bacteria</taxon>
        <taxon>Pseudomonadati</taxon>
        <taxon>Bacteroidota</taxon>
        <taxon>Flavobacteriia</taxon>
        <taxon>Flavobacteriales</taxon>
        <taxon>Flavobacteriaceae</taxon>
        <taxon>Formosa</taxon>
    </lineage>
</organism>
<dbReference type="STRING" id="1347342.BN863_28500"/>
<evidence type="ECO:0000313" key="3">
    <source>
        <dbReference type="Proteomes" id="UP000016160"/>
    </source>
</evidence>
<reference evidence="2 3" key="1">
    <citation type="journal article" date="2013" name="Appl. Environ. Microbiol.">
        <title>The genome of the alga-associated marine flavobacterium Formosa agariphila KMM 3901T reveals a broad potential for degradation of algal polysaccharides.</title>
        <authorList>
            <person name="Mann A.J."/>
            <person name="Hahnke R.L."/>
            <person name="Huang S."/>
            <person name="Werner J."/>
            <person name="Xing P."/>
            <person name="Barbeyron T."/>
            <person name="Huettel B."/>
            <person name="Stueber K."/>
            <person name="Reinhardt R."/>
            <person name="Harder J."/>
            <person name="Gloeckner F.O."/>
            <person name="Amann R.I."/>
            <person name="Teeling H."/>
        </authorList>
    </citation>
    <scope>NUCLEOTIDE SEQUENCE [LARGE SCALE GENOMIC DNA]</scope>
    <source>
        <strain evidence="3">DSM 15362 / KCTC 12365 / LMG 23005 / KMM 3901</strain>
    </source>
</reference>
<accession>T2KNW6</accession>